<protein>
    <submittedName>
        <fullName evidence="1">TatD-related deoxyribonuclease</fullName>
    </submittedName>
</protein>
<organism evidence="1 2">
    <name type="scientific">Methanobacterium paludis (strain DSM 25820 / JCM 18151 / SWAN1)</name>
    <dbReference type="NCBI Taxonomy" id="868131"/>
    <lineage>
        <taxon>Archaea</taxon>
        <taxon>Methanobacteriati</taxon>
        <taxon>Methanobacteriota</taxon>
        <taxon>Methanomada group</taxon>
        <taxon>Methanobacteria</taxon>
        <taxon>Methanobacteriales</taxon>
        <taxon>Methanobacteriaceae</taxon>
        <taxon>Methanobacterium</taxon>
    </lineage>
</organism>
<dbReference type="SUPFAM" id="SSF51556">
    <property type="entry name" value="Metallo-dependent hydrolases"/>
    <property type="match status" value="1"/>
</dbReference>
<gene>
    <name evidence="1" type="ordered locus">MSWAN_1736</name>
</gene>
<reference evidence="1 2" key="1">
    <citation type="journal article" date="2014" name="Int. J. Syst. Evol. Microbiol.">
        <title>Methanobacterium paludis sp. nov. and a novel strain of Methanobacterium lacus isolated from northern peatlands.</title>
        <authorList>
            <person name="Cadillo-Quiroz H."/>
            <person name="Brauer S.L."/>
            <person name="Goodson N."/>
            <person name="Yavitt J.B."/>
            <person name="Zinder S.H."/>
        </authorList>
    </citation>
    <scope>NUCLEOTIDE SEQUENCE [LARGE SCALE GENOMIC DNA]</scope>
    <source>
        <strain evidence="2">DSM 25820 / JCM 18151 / SWAN1</strain>
    </source>
</reference>
<dbReference type="InterPro" id="IPR032466">
    <property type="entry name" value="Metal_Hydrolase"/>
</dbReference>
<dbReference type="PIRSF" id="PIRSF004961">
    <property type="entry name" value="UCP004961_TatD"/>
    <property type="match status" value="1"/>
</dbReference>
<keyword evidence="2" id="KW-1185">Reference proteome</keyword>
<dbReference type="PANTHER" id="PTHR42206">
    <property type="entry name" value="METAL-DEPENDENT HYDROLASE-RELATED"/>
    <property type="match status" value="1"/>
</dbReference>
<sequence>MIFSLEYFSLNKGQLDKKRGGKMDEIPVTDNHIHVDPVNGEGPIMVANKFGRSGGKFMIIPNKPTWTVEGLCSFKEAMELGIKYVDEINNNTDVKAFSVLGAHPAELTRRLEAGLSLEKVESMMRDALETAQKFVLEGKAIGIGEIGRPHYEVSAEELEVHNRLMVYAMELAADADCAVQLHTETSGPEQFQEFAEMADKAGLKRYKVIKHFSGPFVLEEENHGLTTSLIATRDVVTEAIKKAKGTCGLNFLMETDYMDDLTRPGAVLGPKTVPKRTKELLRTSLITEKDAYKIHVENIERVYGIDLGV</sequence>
<evidence type="ECO:0000313" key="1">
    <source>
        <dbReference type="EMBL" id="AEG18747.1"/>
    </source>
</evidence>
<dbReference type="Proteomes" id="UP000009231">
    <property type="component" value="Chromosome"/>
</dbReference>
<accession>F6D3U5</accession>
<dbReference type="STRING" id="868131.MSWAN_1736"/>
<dbReference type="Gene3D" id="3.20.20.140">
    <property type="entry name" value="Metal-dependent hydrolases"/>
    <property type="match status" value="1"/>
</dbReference>
<dbReference type="KEGG" id="mew:MSWAN_1736"/>
<name>F6D3U5_METPW</name>
<evidence type="ECO:0000313" key="2">
    <source>
        <dbReference type="Proteomes" id="UP000009231"/>
    </source>
</evidence>
<dbReference type="Pfam" id="PF01026">
    <property type="entry name" value="TatD_DNase"/>
    <property type="match status" value="1"/>
</dbReference>
<proteinExistence type="predicted"/>
<dbReference type="eggNOG" id="arCOG00893">
    <property type="taxonomic scope" value="Archaea"/>
</dbReference>
<dbReference type="PANTHER" id="PTHR42206:SF1">
    <property type="entry name" value="METAL-DEPENDENT HYDROLASE"/>
    <property type="match status" value="1"/>
</dbReference>
<dbReference type="EMBL" id="CP002772">
    <property type="protein sequence ID" value="AEG18747.1"/>
    <property type="molecule type" value="Genomic_DNA"/>
</dbReference>
<dbReference type="InterPro" id="IPR001130">
    <property type="entry name" value="TatD-like"/>
</dbReference>
<dbReference type="HOGENOM" id="CLU_985571_0_0_2"/>
<dbReference type="GO" id="GO:0016788">
    <property type="term" value="F:hydrolase activity, acting on ester bonds"/>
    <property type="evidence" value="ECO:0007669"/>
    <property type="project" value="InterPro"/>
</dbReference>
<dbReference type="AlphaFoldDB" id="F6D3U5"/>
<dbReference type="InterPro" id="IPR011589">
    <property type="entry name" value="UCP004961"/>
</dbReference>